<evidence type="ECO:0000313" key="3">
    <source>
        <dbReference type="Proteomes" id="UP000246464"/>
    </source>
</evidence>
<name>A0A2U9C468_SCOMX</name>
<dbReference type="Proteomes" id="UP000246464">
    <property type="component" value="Chromosome 12"/>
</dbReference>
<protein>
    <submittedName>
        <fullName evidence="2">Uncharacterized protein</fullName>
    </submittedName>
</protein>
<gene>
    <name evidence="2" type="ORF">SMAX5B_009252</name>
</gene>
<feature type="compositionally biased region" description="Polar residues" evidence="1">
    <location>
        <begin position="157"/>
        <end position="167"/>
    </location>
</feature>
<keyword evidence="3" id="KW-1185">Reference proteome</keyword>
<accession>A0A2U9C468</accession>
<sequence length="308" mass="33873">MPDLPRPQAEYLNQGLNSCSELSAAYADVIVHRIELAQGSHHRRRTQASQTGCVPAPNQEEASLQTSQGQRLPERSSGGVILRLAPGLYHRKRTPAGSWMPELSQVEYLDQGLNSCSDLNAAYTDVIVPRIELAQGSHRRGRTQASQTGCVPPPNQEEASLQTSQGQRLPEPSSPKKGGILLRKPLAPGRRERTPASSSTPDLPPPQDEYVNPGLNSCSELSVTNTVGVVHRKDLRSRRNRRQFSLRRPSRDASVSTERPECPGARRTPSRLFDYAAARSLVAEKFVLIRPFFLPLTPANLLGTNTHT</sequence>
<feature type="region of interest" description="Disordered" evidence="1">
    <location>
        <begin position="136"/>
        <end position="217"/>
    </location>
</feature>
<evidence type="ECO:0000313" key="2">
    <source>
        <dbReference type="EMBL" id="AWP10479.1"/>
    </source>
</evidence>
<feature type="region of interest" description="Disordered" evidence="1">
    <location>
        <begin position="238"/>
        <end position="268"/>
    </location>
</feature>
<dbReference type="AlphaFoldDB" id="A0A2U9C468"/>
<proteinExistence type="predicted"/>
<reference evidence="2 3" key="1">
    <citation type="submission" date="2017-12" db="EMBL/GenBank/DDBJ databases">
        <title>Integrating genomic resources of turbot (Scophthalmus maximus) in depth evaluation of genetic and physical mapping variation across individuals.</title>
        <authorList>
            <person name="Martinez P."/>
        </authorList>
    </citation>
    <scope>NUCLEOTIDE SEQUENCE [LARGE SCALE GENOMIC DNA]</scope>
</reference>
<feature type="region of interest" description="Disordered" evidence="1">
    <location>
        <begin position="39"/>
        <end position="75"/>
    </location>
</feature>
<organism evidence="2 3">
    <name type="scientific">Scophthalmus maximus</name>
    <name type="common">Turbot</name>
    <name type="synonym">Psetta maxima</name>
    <dbReference type="NCBI Taxonomy" id="52904"/>
    <lineage>
        <taxon>Eukaryota</taxon>
        <taxon>Metazoa</taxon>
        <taxon>Chordata</taxon>
        <taxon>Craniata</taxon>
        <taxon>Vertebrata</taxon>
        <taxon>Euteleostomi</taxon>
        <taxon>Actinopterygii</taxon>
        <taxon>Neopterygii</taxon>
        <taxon>Teleostei</taxon>
        <taxon>Neoteleostei</taxon>
        <taxon>Acanthomorphata</taxon>
        <taxon>Carangaria</taxon>
        <taxon>Pleuronectiformes</taxon>
        <taxon>Pleuronectoidei</taxon>
        <taxon>Scophthalmidae</taxon>
        <taxon>Scophthalmus</taxon>
    </lineage>
</organism>
<evidence type="ECO:0000256" key="1">
    <source>
        <dbReference type="SAM" id="MobiDB-lite"/>
    </source>
</evidence>
<dbReference type="EMBL" id="CP026254">
    <property type="protein sequence ID" value="AWP10479.1"/>
    <property type="molecule type" value="Genomic_DNA"/>
</dbReference>
<feature type="compositionally biased region" description="Polar residues" evidence="1">
    <location>
        <begin position="60"/>
        <end position="70"/>
    </location>
</feature>